<evidence type="ECO:0000313" key="4">
    <source>
        <dbReference type="Ensembl" id="ENSCSAVP00000004315.1"/>
    </source>
</evidence>
<organism evidence="4 5">
    <name type="scientific">Ciona savignyi</name>
    <name type="common">Pacific transparent sea squirt</name>
    <dbReference type="NCBI Taxonomy" id="51511"/>
    <lineage>
        <taxon>Eukaryota</taxon>
        <taxon>Metazoa</taxon>
        <taxon>Chordata</taxon>
        <taxon>Tunicata</taxon>
        <taxon>Ascidiacea</taxon>
        <taxon>Phlebobranchia</taxon>
        <taxon>Cionidae</taxon>
        <taxon>Ciona</taxon>
    </lineage>
</organism>
<dbReference type="Pfam" id="PF02820">
    <property type="entry name" value="MBT"/>
    <property type="match status" value="2"/>
</dbReference>
<sequence>MKLEAIDPLNLSCICVATVRKVLKNGYLMIGIDGSEAMNGTDWFSYHCASPSIFPVSFCEVNDIQLTPPKDHKGTFLWERYLEDTNTEAAPAHLFNDEVISHGFMPGMKLEAVDLMEPRLLCVATVARVVGRLLRVHFDGWENEYDQWVDSQSSDIYPVGWCELVGYELQPPANSQAAADTQAIIKKKSKPKGQSFLGKKKRKRLSINKKSLISQTIVSQMSEDVGRMEAKHEDVVDQMEEKTEVEEPAPQVEEEPPEIPLISVPMLADPPNPPDDHPNSPDDPPILQDGLPILSDDSPNLPIDPSNLPDNLPIPLDDPPNIQDDPPNPPDNPPIISDGAPILLRGSSYPSR</sequence>
<dbReference type="GO" id="GO:0042393">
    <property type="term" value="F:histone binding"/>
    <property type="evidence" value="ECO:0007669"/>
    <property type="project" value="TreeGrafter"/>
</dbReference>
<keyword evidence="1" id="KW-0677">Repeat</keyword>
<dbReference type="GO" id="GO:0003682">
    <property type="term" value="F:chromatin binding"/>
    <property type="evidence" value="ECO:0007669"/>
    <property type="project" value="TreeGrafter"/>
</dbReference>
<dbReference type="SUPFAM" id="SSF63748">
    <property type="entry name" value="Tudor/PWWP/MBT"/>
    <property type="match status" value="2"/>
</dbReference>
<dbReference type="GeneTree" id="ENSGT00940000153840"/>
<protein>
    <submittedName>
        <fullName evidence="4">Uncharacterized protein</fullName>
    </submittedName>
</protein>
<evidence type="ECO:0000256" key="2">
    <source>
        <dbReference type="PROSITE-ProRule" id="PRU00459"/>
    </source>
</evidence>
<feature type="repeat" description="MBT" evidence="2">
    <location>
        <begin position="76"/>
        <end position="172"/>
    </location>
</feature>
<dbReference type="PANTHER" id="PTHR12247:SF131">
    <property type="entry name" value="LD05287P"/>
    <property type="match status" value="1"/>
</dbReference>
<dbReference type="PROSITE" id="PS51079">
    <property type="entry name" value="MBT"/>
    <property type="match status" value="2"/>
</dbReference>
<feature type="region of interest" description="Disordered" evidence="3">
    <location>
        <begin position="225"/>
        <end position="352"/>
    </location>
</feature>
<proteinExistence type="predicted"/>
<dbReference type="InterPro" id="IPR050548">
    <property type="entry name" value="PcG_chromatin_remod_factors"/>
</dbReference>
<reference evidence="4" key="2">
    <citation type="submission" date="2025-08" db="UniProtKB">
        <authorList>
            <consortium name="Ensembl"/>
        </authorList>
    </citation>
    <scope>IDENTIFICATION</scope>
</reference>
<reference evidence="4" key="3">
    <citation type="submission" date="2025-09" db="UniProtKB">
        <authorList>
            <consortium name="Ensembl"/>
        </authorList>
    </citation>
    <scope>IDENTIFICATION</scope>
</reference>
<dbReference type="AlphaFoldDB" id="H2YG66"/>
<feature type="repeat" description="MBT" evidence="2">
    <location>
        <begin position="1"/>
        <end position="69"/>
    </location>
</feature>
<feature type="compositionally biased region" description="Acidic residues" evidence="3">
    <location>
        <begin position="243"/>
        <end position="257"/>
    </location>
</feature>
<keyword evidence="5" id="KW-1185">Reference proteome</keyword>
<evidence type="ECO:0000256" key="3">
    <source>
        <dbReference type="SAM" id="MobiDB-lite"/>
    </source>
</evidence>
<evidence type="ECO:0000313" key="5">
    <source>
        <dbReference type="Proteomes" id="UP000007875"/>
    </source>
</evidence>
<dbReference type="Ensembl" id="ENSCSAVT00000004379.1">
    <property type="protein sequence ID" value="ENSCSAVP00000004315.1"/>
    <property type="gene ID" value="ENSCSAVG00000002556.1"/>
</dbReference>
<feature type="compositionally biased region" description="Low complexity" evidence="3">
    <location>
        <begin position="304"/>
        <end position="325"/>
    </location>
</feature>
<dbReference type="SMART" id="SM00561">
    <property type="entry name" value="MBT"/>
    <property type="match status" value="2"/>
</dbReference>
<dbReference type="GO" id="GO:0045892">
    <property type="term" value="P:negative regulation of DNA-templated transcription"/>
    <property type="evidence" value="ECO:0007669"/>
    <property type="project" value="TreeGrafter"/>
</dbReference>
<feature type="compositionally biased region" description="Basic and acidic residues" evidence="3">
    <location>
        <begin position="225"/>
        <end position="242"/>
    </location>
</feature>
<accession>H2YG66</accession>
<dbReference type="CDD" id="cd20100">
    <property type="entry name" value="MBT_dSfmbt-like_rpt4"/>
    <property type="match status" value="1"/>
</dbReference>
<reference evidence="5" key="1">
    <citation type="submission" date="2003-08" db="EMBL/GenBank/DDBJ databases">
        <authorList>
            <person name="Birren B."/>
            <person name="Nusbaum C."/>
            <person name="Abebe A."/>
            <person name="Abouelleil A."/>
            <person name="Adekoya E."/>
            <person name="Ait-zahra M."/>
            <person name="Allen N."/>
            <person name="Allen T."/>
            <person name="An P."/>
            <person name="Anderson M."/>
            <person name="Anderson S."/>
            <person name="Arachchi H."/>
            <person name="Armbruster J."/>
            <person name="Bachantsang P."/>
            <person name="Baldwin J."/>
            <person name="Barry A."/>
            <person name="Bayul T."/>
            <person name="Blitshsteyn B."/>
            <person name="Bloom T."/>
            <person name="Blye J."/>
            <person name="Boguslavskiy L."/>
            <person name="Borowsky M."/>
            <person name="Boukhgalter B."/>
            <person name="Brunache A."/>
            <person name="Butler J."/>
            <person name="Calixte N."/>
            <person name="Calvo S."/>
            <person name="Camarata J."/>
            <person name="Campo K."/>
            <person name="Chang J."/>
            <person name="Cheshatsang Y."/>
            <person name="Citroen M."/>
            <person name="Collymore A."/>
            <person name="Considine T."/>
            <person name="Cook A."/>
            <person name="Cooke P."/>
            <person name="Corum B."/>
            <person name="Cuomo C."/>
            <person name="David R."/>
            <person name="Dawoe T."/>
            <person name="Degray S."/>
            <person name="Dodge S."/>
            <person name="Dooley K."/>
            <person name="Dorje P."/>
            <person name="Dorjee K."/>
            <person name="Dorris L."/>
            <person name="Duffey N."/>
            <person name="Dupes A."/>
            <person name="Elkins T."/>
            <person name="Engels R."/>
            <person name="Erickson J."/>
            <person name="Farina A."/>
            <person name="Faro S."/>
            <person name="Ferreira P."/>
            <person name="Fischer H."/>
            <person name="Fitzgerald M."/>
            <person name="Foley K."/>
            <person name="Gage D."/>
            <person name="Galagan J."/>
            <person name="Gearin G."/>
            <person name="Gnerre S."/>
            <person name="Gnirke A."/>
            <person name="Goyette A."/>
            <person name="Graham J."/>
            <person name="Grandbois E."/>
            <person name="Gyaltsen K."/>
            <person name="Hafez N."/>
            <person name="Hagopian D."/>
            <person name="Hagos B."/>
            <person name="Hall J."/>
            <person name="Hatcher B."/>
            <person name="Heller A."/>
            <person name="Higgins H."/>
            <person name="Honan T."/>
            <person name="Horn A."/>
            <person name="Houde N."/>
            <person name="Hughes L."/>
            <person name="Hulme W."/>
            <person name="Husby E."/>
            <person name="Iliev I."/>
            <person name="Jaffe D."/>
            <person name="Jones C."/>
            <person name="Kamal M."/>
            <person name="Kamat A."/>
            <person name="Kamvysselis M."/>
            <person name="Karlsson E."/>
            <person name="Kells C."/>
            <person name="Kieu A."/>
            <person name="Kisner P."/>
            <person name="Kodira C."/>
            <person name="Kulbokas E."/>
            <person name="Labutti K."/>
            <person name="Lama D."/>
            <person name="Landers T."/>
            <person name="Leger J."/>
            <person name="Levine S."/>
            <person name="Lewis D."/>
            <person name="Lewis T."/>
            <person name="Lindblad-toh K."/>
            <person name="Liu X."/>
            <person name="Lokyitsang T."/>
            <person name="Lokyitsang Y."/>
            <person name="Lucien O."/>
            <person name="Lui A."/>
            <person name="Ma L.J."/>
            <person name="Mabbitt R."/>
            <person name="Macdonald J."/>
            <person name="Maclean C."/>
            <person name="Major J."/>
            <person name="Manning J."/>
            <person name="Marabella R."/>
            <person name="Maru K."/>
            <person name="Matthews C."/>
            <person name="Mauceli E."/>
            <person name="Mccarthy M."/>
            <person name="Mcdonough S."/>
            <person name="Mcghee T."/>
            <person name="Meldrim J."/>
            <person name="Meneus L."/>
            <person name="Mesirov J."/>
            <person name="Mihalev A."/>
            <person name="Mihova T."/>
            <person name="Mikkelsen T."/>
            <person name="Mlenga V."/>
            <person name="Moru K."/>
            <person name="Mozes J."/>
            <person name="Mulrain L."/>
            <person name="Munson G."/>
            <person name="Naylor J."/>
            <person name="Newes C."/>
            <person name="Nguyen C."/>
            <person name="Nguyen N."/>
            <person name="Nguyen T."/>
            <person name="Nicol R."/>
            <person name="Nielsen C."/>
            <person name="Nizzari M."/>
            <person name="Norbu C."/>
            <person name="Norbu N."/>
            <person name="O'donnell P."/>
            <person name="Okoawo O."/>
            <person name="O'leary S."/>
            <person name="Omotosho B."/>
            <person name="O'neill K."/>
            <person name="Osman S."/>
            <person name="Parker S."/>
            <person name="Perrin D."/>
            <person name="Phunkhang P."/>
            <person name="Piqani B."/>
            <person name="Purcell S."/>
            <person name="Rachupka T."/>
            <person name="Ramasamy U."/>
            <person name="Rameau R."/>
            <person name="Ray V."/>
            <person name="Raymond C."/>
            <person name="Retta R."/>
            <person name="Richardson S."/>
            <person name="Rise C."/>
            <person name="Rodriguez J."/>
            <person name="Rogers J."/>
            <person name="Rogov P."/>
            <person name="Rutman M."/>
            <person name="Schupbach R."/>
            <person name="Seaman C."/>
            <person name="Settipalli S."/>
            <person name="Sharpe T."/>
            <person name="Sheridan J."/>
            <person name="Sherpa N."/>
            <person name="Shi J."/>
            <person name="Smirnov S."/>
            <person name="Smith C."/>
            <person name="Sougnez C."/>
            <person name="Spencer B."/>
            <person name="Stalker J."/>
            <person name="Stange-thomann N."/>
            <person name="Stavropoulos S."/>
            <person name="Stetson K."/>
            <person name="Stone C."/>
            <person name="Stone S."/>
            <person name="Stubbs M."/>
            <person name="Talamas J."/>
            <person name="Tchuinga P."/>
            <person name="Tenzing P."/>
            <person name="Tesfaye S."/>
            <person name="Theodore J."/>
            <person name="Thoulutsang Y."/>
            <person name="Topham K."/>
            <person name="Towey S."/>
            <person name="Tsamla T."/>
            <person name="Tsomo N."/>
            <person name="Vallee D."/>
            <person name="Vassiliev H."/>
            <person name="Venkataraman V."/>
            <person name="Vinson J."/>
            <person name="Vo A."/>
            <person name="Wade C."/>
            <person name="Wang S."/>
            <person name="Wangchuk T."/>
            <person name="Wangdi T."/>
            <person name="Whittaker C."/>
            <person name="Wilkinson J."/>
            <person name="Wu Y."/>
            <person name="Wyman D."/>
            <person name="Yadav S."/>
            <person name="Yang S."/>
            <person name="Yang X."/>
            <person name="Yeager S."/>
            <person name="Yee E."/>
            <person name="Young G."/>
            <person name="Zainoun J."/>
            <person name="Zembeck L."/>
            <person name="Zimmer A."/>
            <person name="Zody M."/>
            <person name="Lander E."/>
        </authorList>
    </citation>
    <scope>NUCLEOTIDE SEQUENCE [LARGE SCALE GENOMIC DNA]</scope>
</reference>
<dbReference type="PANTHER" id="PTHR12247">
    <property type="entry name" value="POLYCOMB GROUP PROTEIN"/>
    <property type="match status" value="1"/>
</dbReference>
<dbReference type="HOGENOM" id="CLU_787442_0_0_1"/>
<dbReference type="GO" id="GO:0005634">
    <property type="term" value="C:nucleus"/>
    <property type="evidence" value="ECO:0007669"/>
    <property type="project" value="InterPro"/>
</dbReference>
<evidence type="ECO:0000256" key="1">
    <source>
        <dbReference type="ARBA" id="ARBA00022737"/>
    </source>
</evidence>
<dbReference type="InterPro" id="IPR004092">
    <property type="entry name" value="Mbt"/>
</dbReference>
<dbReference type="Gene3D" id="2.30.30.140">
    <property type="match status" value="2"/>
</dbReference>
<dbReference type="Proteomes" id="UP000007875">
    <property type="component" value="Unassembled WGS sequence"/>
</dbReference>
<name>H2YG66_CIOSA</name>